<reference evidence="2" key="1">
    <citation type="submission" date="2006-10" db="EMBL/GenBank/DDBJ databases">
        <authorList>
            <person name="Amadeo P."/>
            <person name="Zhao Q."/>
            <person name="Wortman J."/>
            <person name="Fraser-Liggett C."/>
            <person name="Carlton J."/>
        </authorList>
    </citation>
    <scope>NUCLEOTIDE SEQUENCE</scope>
    <source>
        <strain evidence="2">G3</strain>
    </source>
</reference>
<feature type="transmembrane region" description="Helical" evidence="1">
    <location>
        <begin position="82"/>
        <end position="107"/>
    </location>
</feature>
<name>A2EZB6_TRIV3</name>
<feature type="transmembrane region" description="Helical" evidence="1">
    <location>
        <begin position="7"/>
        <end position="26"/>
    </location>
</feature>
<evidence type="ECO:0000313" key="3">
    <source>
        <dbReference type="Proteomes" id="UP000001542"/>
    </source>
</evidence>
<keyword evidence="3" id="KW-1185">Reference proteome</keyword>
<keyword evidence="1" id="KW-1133">Transmembrane helix</keyword>
<keyword evidence="1" id="KW-0472">Membrane</keyword>
<keyword evidence="1" id="KW-0812">Transmembrane</keyword>
<evidence type="ECO:0000256" key="1">
    <source>
        <dbReference type="SAM" id="Phobius"/>
    </source>
</evidence>
<protein>
    <submittedName>
        <fullName evidence="2">Uncharacterized protein</fullName>
    </submittedName>
</protein>
<reference evidence="2" key="2">
    <citation type="journal article" date="2007" name="Science">
        <title>Draft genome sequence of the sexually transmitted pathogen Trichomonas vaginalis.</title>
        <authorList>
            <person name="Carlton J.M."/>
            <person name="Hirt R.P."/>
            <person name="Silva J.C."/>
            <person name="Delcher A.L."/>
            <person name="Schatz M."/>
            <person name="Zhao Q."/>
            <person name="Wortman J.R."/>
            <person name="Bidwell S.L."/>
            <person name="Alsmark U.C.M."/>
            <person name="Besteiro S."/>
            <person name="Sicheritz-Ponten T."/>
            <person name="Noel C.J."/>
            <person name="Dacks J.B."/>
            <person name="Foster P.G."/>
            <person name="Simillion C."/>
            <person name="Van de Peer Y."/>
            <person name="Miranda-Saavedra D."/>
            <person name="Barton G.J."/>
            <person name="Westrop G.D."/>
            <person name="Mueller S."/>
            <person name="Dessi D."/>
            <person name="Fiori P.L."/>
            <person name="Ren Q."/>
            <person name="Paulsen I."/>
            <person name="Zhang H."/>
            <person name="Bastida-Corcuera F.D."/>
            <person name="Simoes-Barbosa A."/>
            <person name="Brown M.T."/>
            <person name="Hayes R.D."/>
            <person name="Mukherjee M."/>
            <person name="Okumura C.Y."/>
            <person name="Schneider R."/>
            <person name="Smith A.J."/>
            <person name="Vanacova S."/>
            <person name="Villalvazo M."/>
            <person name="Haas B.J."/>
            <person name="Pertea M."/>
            <person name="Feldblyum T.V."/>
            <person name="Utterback T.R."/>
            <person name="Shu C.L."/>
            <person name="Osoegawa K."/>
            <person name="de Jong P.J."/>
            <person name="Hrdy I."/>
            <person name="Horvathova L."/>
            <person name="Zubacova Z."/>
            <person name="Dolezal P."/>
            <person name="Malik S.B."/>
            <person name="Logsdon J.M. Jr."/>
            <person name="Henze K."/>
            <person name="Gupta A."/>
            <person name="Wang C.C."/>
            <person name="Dunne R.L."/>
            <person name="Upcroft J.A."/>
            <person name="Upcroft P."/>
            <person name="White O."/>
            <person name="Salzberg S.L."/>
            <person name="Tang P."/>
            <person name="Chiu C.-H."/>
            <person name="Lee Y.-S."/>
            <person name="Embley T.M."/>
            <person name="Coombs G.H."/>
            <person name="Mottram J.C."/>
            <person name="Tachezy J."/>
            <person name="Fraser-Liggett C.M."/>
            <person name="Johnson P.J."/>
        </authorList>
    </citation>
    <scope>NUCLEOTIDE SEQUENCE [LARGE SCALE GENOMIC DNA]</scope>
    <source>
        <strain evidence="2">G3</strain>
    </source>
</reference>
<dbReference type="EMBL" id="DS113550">
    <property type="protein sequence ID" value="EAY01997.1"/>
    <property type="molecule type" value="Genomic_DNA"/>
</dbReference>
<feature type="transmembrane region" description="Helical" evidence="1">
    <location>
        <begin position="46"/>
        <end position="70"/>
    </location>
</feature>
<gene>
    <name evidence="2" type="ORF">TVAG_217340</name>
</gene>
<dbReference type="RefSeq" id="XP_001330477.1">
    <property type="nucleotide sequence ID" value="XM_001330442.1"/>
</dbReference>
<evidence type="ECO:0000313" key="2">
    <source>
        <dbReference type="EMBL" id="EAY01997.1"/>
    </source>
</evidence>
<dbReference type="AlphaFoldDB" id="A2EZB6"/>
<dbReference type="VEuPathDB" id="TrichDB:TVAGG3_0136480"/>
<dbReference type="KEGG" id="tva:4759826"/>
<proteinExistence type="predicted"/>
<feature type="transmembrane region" description="Helical" evidence="1">
    <location>
        <begin position="142"/>
        <end position="172"/>
    </location>
</feature>
<dbReference type="VEuPathDB" id="TrichDB:TVAG_217340"/>
<feature type="transmembrane region" description="Helical" evidence="1">
    <location>
        <begin position="113"/>
        <end position="130"/>
    </location>
</feature>
<accession>A2EZB6</accession>
<sequence length="186" mass="20465">MLSNIRAQPIMSITFMILLFGGSIMLSNSDIIDDLQEDNEAITDKIITSAILPSSLPVLALSVIAMFTVMPLELMIGSVKTLIGLSVSIIVDLSIRFILWGFCGFHLNETGPLSALFYFCLLYFLMFPNVNSSFIHVKEKYILALILVALSFLGQLTSLIALGSSFLTFIFIAPLVLPQPNKVKVE</sequence>
<dbReference type="Proteomes" id="UP000001542">
    <property type="component" value="Unassembled WGS sequence"/>
</dbReference>
<organism evidence="2 3">
    <name type="scientific">Trichomonas vaginalis (strain ATCC PRA-98 / G3)</name>
    <dbReference type="NCBI Taxonomy" id="412133"/>
    <lineage>
        <taxon>Eukaryota</taxon>
        <taxon>Metamonada</taxon>
        <taxon>Parabasalia</taxon>
        <taxon>Trichomonadida</taxon>
        <taxon>Trichomonadidae</taxon>
        <taxon>Trichomonas</taxon>
    </lineage>
</organism>
<dbReference type="InParanoid" id="A2EZB6"/>